<dbReference type="KEGG" id="pcat:Pcatena_03210"/>
<organism evidence="2 3">
    <name type="scientific">Parolsenella catena</name>
    <dbReference type="NCBI Taxonomy" id="2003188"/>
    <lineage>
        <taxon>Bacteria</taxon>
        <taxon>Bacillati</taxon>
        <taxon>Actinomycetota</taxon>
        <taxon>Coriobacteriia</taxon>
        <taxon>Coriobacteriales</taxon>
        <taxon>Atopobiaceae</taxon>
        <taxon>Parolsenella</taxon>
    </lineage>
</organism>
<proteinExistence type="predicted"/>
<dbReference type="GeneID" id="88848467"/>
<sequence length="82" mass="8788">MGKSENKRRGRPTSLARQLARDYVSSPDASAPARLALDADVACMTDDPVSLKLLIGDLQFENDLLRGIIDHGGGTSSILGEY</sequence>
<dbReference type="Proteomes" id="UP000273154">
    <property type="component" value="Chromosome"/>
</dbReference>
<protein>
    <submittedName>
        <fullName evidence="2">Uncharacterized protein</fullName>
    </submittedName>
</protein>
<accession>A0A3G9K6P0</accession>
<reference evidence="3" key="1">
    <citation type="submission" date="2018-11" db="EMBL/GenBank/DDBJ databases">
        <title>Comparative genomics of Parolsenella catena and Libanicoccus massiliensis: Reclassification of Libanicoccus massiliensis as Parolsenella massiliensis comb. nov.</title>
        <authorList>
            <person name="Sakamoto M."/>
            <person name="Ikeyama N."/>
            <person name="Murakami T."/>
            <person name="Mori H."/>
            <person name="Yuki M."/>
            <person name="Ohkuma M."/>
        </authorList>
    </citation>
    <scope>NUCLEOTIDE SEQUENCE [LARGE SCALE GENOMIC DNA]</scope>
    <source>
        <strain evidence="3">JCM 31932</strain>
    </source>
</reference>
<dbReference type="RefSeq" id="WP_126421051.1">
    <property type="nucleotide sequence ID" value="NZ_AP019367.1"/>
</dbReference>
<gene>
    <name evidence="2" type="ORF">Pcatena_03210</name>
</gene>
<dbReference type="AlphaFoldDB" id="A0A3G9K6P0"/>
<name>A0A3G9K6P0_9ACTN</name>
<evidence type="ECO:0000256" key="1">
    <source>
        <dbReference type="SAM" id="MobiDB-lite"/>
    </source>
</evidence>
<dbReference type="EMBL" id="AP019367">
    <property type="protein sequence ID" value="BBH49734.1"/>
    <property type="molecule type" value="Genomic_DNA"/>
</dbReference>
<evidence type="ECO:0000313" key="2">
    <source>
        <dbReference type="EMBL" id="BBH49734.1"/>
    </source>
</evidence>
<dbReference type="OrthoDB" id="9880140at2"/>
<keyword evidence="3" id="KW-1185">Reference proteome</keyword>
<feature type="region of interest" description="Disordered" evidence="1">
    <location>
        <begin position="1"/>
        <end position="27"/>
    </location>
</feature>
<evidence type="ECO:0000313" key="3">
    <source>
        <dbReference type="Proteomes" id="UP000273154"/>
    </source>
</evidence>